<proteinExistence type="predicted"/>
<dbReference type="Proteomes" id="UP000294847">
    <property type="component" value="Chromosome 3"/>
</dbReference>
<name>A0A4P7N8Y3_PYROR</name>
<feature type="region of interest" description="Disordered" evidence="1">
    <location>
        <begin position="24"/>
        <end position="43"/>
    </location>
</feature>
<dbReference type="AlphaFoldDB" id="A0A4P7N8Y3"/>
<accession>A0A4P7N8Y3</accession>
<reference evidence="2 3" key="1">
    <citation type="journal article" date="2019" name="Mol. Biol. Evol.">
        <title>Blast fungal genomes show frequent chromosomal changes, gene gains and losses, and effector gene turnover.</title>
        <authorList>
            <person name="Gomez Luciano L.B."/>
            <person name="Jason Tsai I."/>
            <person name="Chuma I."/>
            <person name="Tosa Y."/>
            <person name="Chen Y.H."/>
            <person name="Li J.Y."/>
            <person name="Li M.Y."/>
            <person name="Jade Lu M.Y."/>
            <person name="Nakayashiki H."/>
            <person name="Li W.H."/>
        </authorList>
    </citation>
    <scope>NUCLEOTIDE SEQUENCE [LARGE SCALE GENOMIC DNA]</scope>
    <source>
        <strain evidence="2">MZ5-1-6</strain>
    </source>
</reference>
<organism evidence="2 3">
    <name type="scientific">Pyricularia oryzae</name>
    <name type="common">Rice blast fungus</name>
    <name type="synonym">Magnaporthe oryzae</name>
    <dbReference type="NCBI Taxonomy" id="318829"/>
    <lineage>
        <taxon>Eukaryota</taxon>
        <taxon>Fungi</taxon>
        <taxon>Dikarya</taxon>
        <taxon>Ascomycota</taxon>
        <taxon>Pezizomycotina</taxon>
        <taxon>Sordariomycetes</taxon>
        <taxon>Sordariomycetidae</taxon>
        <taxon>Magnaporthales</taxon>
        <taxon>Pyriculariaceae</taxon>
        <taxon>Pyricularia</taxon>
    </lineage>
</organism>
<evidence type="ECO:0000313" key="2">
    <source>
        <dbReference type="EMBL" id="QBZ58152.1"/>
    </source>
</evidence>
<evidence type="ECO:0000313" key="3">
    <source>
        <dbReference type="Proteomes" id="UP000294847"/>
    </source>
</evidence>
<protein>
    <submittedName>
        <fullName evidence="2">Uncharacterized protein</fullName>
    </submittedName>
</protein>
<sequence>MKRISGFSSLERREKWRSGWTELAEKGREHKQKTNASRSDGKISRGARVKDAWSISGAWLKSAVGWR</sequence>
<evidence type="ECO:0000256" key="1">
    <source>
        <dbReference type="SAM" id="MobiDB-lite"/>
    </source>
</evidence>
<dbReference type="EMBL" id="CP034206">
    <property type="protein sequence ID" value="QBZ58152.1"/>
    <property type="molecule type" value="Genomic_DNA"/>
</dbReference>
<gene>
    <name evidence="2" type="ORF">PoMZ_03093</name>
</gene>